<dbReference type="Proteomes" id="UP000024376">
    <property type="component" value="Unassembled WGS sequence"/>
</dbReference>
<proteinExistence type="predicted"/>
<dbReference type="HOGENOM" id="CLU_2795766_0_0_1"/>
<accession>A0A024SDS7</accession>
<sequence length="68" mass="7757">MHTYIFGQMGVSPSIVVGQQGMGSEHYRHSMRGIMNDLARLKIWPHSHRMLESNCMEARLMVAATMHT</sequence>
<dbReference type="AlphaFoldDB" id="A0A024SDS7"/>
<gene>
    <name evidence="1" type="ORF">M419DRAFT_122748</name>
</gene>
<protein>
    <submittedName>
        <fullName evidence="1">Uncharacterized protein</fullName>
    </submittedName>
</protein>
<reference evidence="2" key="1">
    <citation type="journal article" date="2013" name="Ind. Biotechnol.">
        <title>Comparative genomics analysis of Trichoderma reesei strains.</title>
        <authorList>
            <person name="Koike H."/>
            <person name="Aerts A."/>
            <person name="LaButti K."/>
            <person name="Grigoriev I.V."/>
            <person name="Baker S.E."/>
        </authorList>
    </citation>
    <scope>NUCLEOTIDE SEQUENCE [LARGE SCALE GENOMIC DNA]</scope>
    <source>
        <strain evidence="2">ATCC 56765 / BCRC 32924 / NRRL 11460 / Rut C-30</strain>
    </source>
</reference>
<dbReference type="KEGG" id="trr:M419DRAFT_122748"/>
<organism evidence="1 2">
    <name type="scientific">Hypocrea jecorina (strain ATCC 56765 / BCRC 32924 / NRRL 11460 / Rut C-30)</name>
    <name type="common">Trichoderma reesei</name>
    <dbReference type="NCBI Taxonomy" id="1344414"/>
    <lineage>
        <taxon>Eukaryota</taxon>
        <taxon>Fungi</taxon>
        <taxon>Dikarya</taxon>
        <taxon>Ascomycota</taxon>
        <taxon>Pezizomycotina</taxon>
        <taxon>Sordariomycetes</taxon>
        <taxon>Hypocreomycetidae</taxon>
        <taxon>Hypocreales</taxon>
        <taxon>Hypocreaceae</taxon>
        <taxon>Trichoderma</taxon>
    </lineage>
</organism>
<evidence type="ECO:0000313" key="1">
    <source>
        <dbReference type="EMBL" id="ETS03495.1"/>
    </source>
</evidence>
<evidence type="ECO:0000313" key="2">
    <source>
        <dbReference type="Proteomes" id="UP000024376"/>
    </source>
</evidence>
<dbReference type="EMBL" id="KI911143">
    <property type="protein sequence ID" value="ETS03495.1"/>
    <property type="molecule type" value="Genomic_DNA"/>
</dbReference>
<name>A0A024SDS7_HYPJR</name>